<dbReference type="InterPro" id="IPR021889">
    <property type="entry name" value="DUF3500"/>
</dbReference>
<organism evidence="1 2">
    <name type="scientific">Zobellia barbeyronii</name>
    <dbReference type="NCBI Taxonomy" id="2748009"/>
    <lineage>
        <taxon>Bacteria</taxon>
        <taxon>Pseudomonadati</taxon>
        <taxon>Bacteroidota</taxon>
        <taxon>Flavobacteriia</taxon>
        <taxon>Flavobacteriales</taxon>
        <taxon>Flavobacteriaceae</taxon>
        <taxon>Zobellia</taxon>
    </lineage>
</organism>
<protein>
    <submittedName>
        <fullName evidence="1">DUF3500 domain-containing protein</fullName>
    </submittedName>
</protein>
<dbReference type="Pfam" id="PF12006">
    <property type="entry name" value="DUF3500"/>
    <property type="match status" value="1"/>
</dbReference>
<evidence type="ECO:0000313" key="1">
    <source>
        <dbReference type="EMBL" id="MBT2161713.1"/>
    </source>
</evidence>
<keyword evidence="2" id="KW-1185">Reference proteome</keyword>
<dbReference type="RefSeq" id="WP_214611846.1">
    <property type="nucleotide sequence ID" value="NZ_JACATN010000003.1"/>
</dbReference>
<dbReference type="PANTHER" id="PTHR37489">
    <property type="entry name" value="DUF3500 DOMAIN-CONTAINING PROTEIN"/>
    <property type="match status" value="1"/>
</dbReference>
<sequence>MRLKELLLLPFCILFFAIGHTQELHTLAQDFLSTMDAGLLKEAQFQLNDDERFNFNYVPIQRKGPTFNNFNEKQKEAATNLLKASLSQEGFRKASEIMALENILAVLENNKKKMPDGTPMRDALNYHFSIFGKPAAGEFWGWRFEGHHVSLNFIASEDTMISATPSFIGSNPGVVPSGKSQGKQVLKKETEIGFELLNSLSKEQLTKAVFSNEAPYEIFTKNNRTVSNLEPNGILFSDLSEEQKAIFQKLLNLYLNNYKAEFSKSLKTKIEEADFNKLSFAWAGSLKPGQGHYYHIQGPTILIEYDNTQNNANHVHTVVRDLTNDFGQDILKEHYNHSH</sequence>
<dbReference type="PANTHER" id="PTHR37489:SF1">
    <property type="entry name" value="DUF3500 DOMAIN-CONTAINING PROTEIN"/>
    <property type="match status" value="1"/>
</dbReference>
<gene>
    <name evidence="1" type="ORF">HW347_10580</name>
</gene>
<accession>A0ABS5WFG7</accession>
<name>A0ABS5WFG7_9FLAO</name>
<proteinExistence type="predicted"/>
<dbReference type="Proteomes" id="UP000740413">
    <property type="component" value="Unassembled WGS sequence"/>
</dbReference>
<comment type="caution">
    <text evidence="1">The sequence shown here is derived from an EMBL/GenBank/DDBJ whole genome shotgun (WGS) entry which is preliminary data.</text>
</comment>
<dbReference type="EMBL" id="JACATN010000003">
    <property type="protein sequence ID" value="MBT2161713.1"/>
    <property type="molecule type" value="Genomic_DNA"/>
</dbReference>
<evidence type="ECO:0000313" key="2">
    <source>
        <dbReference type="Proteomes" id="UP000740413"/>
    </source>
</evidence>
<reference evidence="2" key="2">
    <citation type="submission" date="2023-07" db="EMBL/GenBank/DDBJ databases">
        <title>Zobellia barbeyronii sp. nov., a new marine flavobacterium, isolated from green and red algae.</title>
        <authorList>
            <person name="Nedashkovskaya O.I."/>
            <person name="Otstavnykh N."/>
            <person name="Zhukova N."/>
            <person name="Guzev K."/>
            <person name="Chausova V."/>
            <person name="Tekutyeva L."/>
            <person name="Mikhailov V."/>
            <person name="Isaeva M."/>
        </authorList>
    </citation>
    <scope>NUCLEOTIDE SEQUENCE [LARGE SCALE GENOMIC DNA]</scope>
    <source>
        <strain evidence="2">KMM 6746</strain>
    </source>
</reference>
<reference evidence="1 2" key="1">
    <citation type="submission" date="2020-06" db="EMBL/GenBank/DDBJ databases">
        <authorList>
            <person name="Isaeva M.P."/>
            <person name="Chernysheva N.Y."/>
        </authorList>
    </citation>
    <scope>NUCLEOTIDE SEQUENCE [LARGE SCALE GENOMIC DNA]</scope>
    <source>
        <strain evidence="1 2">KMM 6746</strain>
    </source>
</reference>